<dbReference type="PANTHER" id="PTHR44591:SF3">
    <property type="entry name" value="RESPONSE REGULATORY DOMAIN-CONTAINING PROTEIN"/>
    <property type="match status" value="1"/>
</dbReference>
<evidence type="ECO:0000259" key="5">
    <source>
        <dbReference type="PROSITE" id="PS50110"/>
    </source>
</evidence>
<keyword evidence="1 4" id="KW-0597">Phosphoprotein</keyword>
<gene>
    <name evidence="6" type="ORF">DFR52_104237</name>
</gene>
<evidence type="ECO:0000256" key="4">
    <source>
        <dbReference type="PROSITE-ProRule" id="PRU00169"/>
    </source>
</evidence>
<dbReference type="PANTHER" id="PTHR44591">
    <property type="entry name" value="STRESS RESPONSE REGULATOR PROTEIN 1"/>
    <property type="match status" value="1"/>
</dbReference>
<dbReference type="SUPFAM" id="SSF52172">
    <property type="entry name" value="CheY-like"/>
    <property type="match status" value="1"/>
</dbReference>
<dbReference type="InterPro" id="IPR050595">
    <property type="entry name" value="Bact_response_regulator"/>
</dbReference>
<feature type="domain" description="Response regulatory" evidence="5">
    <location>
        <begin position="7"/>
        <end position="120"/>
    </location>
</feature>
<evidence type="ECO:0000256" key="2">
    <source>
        <dbReference type="ARBA" id="ARBA00023015"/>
    </source>
</evidence>
<dbReference type="Proteomes" id="UP000246352">
    <property type="component" value="Unassembled WGS sequence"/>
</dbReference>
<sequence length="122" mass="13101">MAGRKSVVLVVEDDTLIRMAAVDLLETAGYDVLEAGTADEAILMLEAPNDIALVFTDVEMPGSMDGMKLCHAIRDRWPPVKLIVASGRQVVEGNQLPSGARFFSKPYRDDTIVAAVGELLAA</sequence>
<keyword evidence="2" id="KW-0805">Transcription regulation</keyword>
<evidence type="ECO:0000313" key="6">
    <source>
        <dbReference type="EMBL" id="PWV98946.1"/>
    </source>
</evidence>
<dbReference type="InterPro" id="IPR001789">
    <property type="entry name" value="Sig_transdc_resp-reg_receiver"/>
</dbReference>
<dbReference type="SMART" id="SM00448">
    <property type="entry name" value="REC"/>
    <property type="match status" value="1"/>
</dbReference>
<evidence type="ECO:0000313" key="7">
    <source>
        <dbReference type="Proteomes" id="UP000246352"/>
    </source>
</evidence>
<reference evidence="6 7" key="1">
    <citation type="submission" date="2018-05" db="EMBL/GenBank/DDBJ databases">
        <title>Genomic Encyclopedia of Type Strains, Phase IV (KMG-IV): sequencing the most valuable type-strain genomes for metagenomic binning, comparative biology and taxonomic classification.</title>
        <authorList>
            <person name="Goeker M."/>
        </authorList>
    </citation>
    <scope>NUCLEOTIDE SEQUENCE [LARGE SCALE GENOMIC DNA]</scope>
    <source>
        <strain evidence="6 7">DSM 16791</strain>
    </source>
</reference>
<evidence type="ECO:0000256" key="3">
    <source>
        <dbReference type="ARBA" id="ARBA00023163"/>
    </source>
</evidence>
<dbReference type="EMBL" id="QGTR01000004">
    <property type="protein sequence ID" value="PWV98946.1"/>
    <property type="molecule type" value="Genomic_DNA"/>
</dbReference>
<protein>
    <submittedName>
        <fullName evidence="6">Response regulator receiver domain-containing protein</fullName>
    </submittedName>
</protein>
<dbReference type="Pfam" id="PF00072">
    <property type="entry name" value="Response_reg"/>
    <property type="match status" value="1"/>
</dbReference>
<dbReference type="PROSITE" id="PS50110">
    <property type="entry name" value="RESPONSE_REGULATORY"/>
    <property type="match status" value="1"/>
</dbReference>
<dbReference type="OrthoDB" id="9784719at2"/>
<keyword evidence="3" id="KW-0804">Transcription</keyword>
<dbReference type="Gene3D" id="3.40.50.2300">
    <property type="match status" value="1"/>
</dbReference>
<feature type="modified residue" description="4-aspartylphosphate" evidence="4">
    <location>
        <position position="57"/>
    </location>
</feature>
<dbReference type="AlphaFoldDB" id="A0A317PG67"/>
<accession>A0A317PG67</accession>
<evidence type="ECO:0000256" key="1">
    <source>
        <dbReference type="ARBA" id="ARBA00022553"/>
    </source>
</evidence>
<dbReference type="GO" id="GO:0000160">
    <property type="term" value="P:phosphorelay signal transduction system"/>
    <property type="evidence" value="ECO:0007669"/>
    <property type="project" value="InterPro"/>
</dbReference>
<keyword evidence="7" id="KW-1185">Reference proteome</keyword>
<organism evidence="6 7">
    <name type="scientific">Hoeflea marina</name>
    <dbReference type="NCBI Taxonomy" id="274592"/>
    <lineage>
        <taxon>Bacteria</taxon>
        <taxon>Pseudomonadati</taxon>
        <taxon>Pseudomonadota</taxon>
        <taxon>Alphaproteobacteria</taxon>
        <taxon>Hyphomicrobiales</taxon>
        <taxon>Rhizobiaceae</taxon>
        <taxon>Hoeflea</taxon>
    </lineage>
</organism>
<name>A0A317PG67_9HYPH</name>
<dbReference type="InterPro" id="IPR011006">
    <property type="entry name" value="CheY-like_superfamily"/>
</dbReference>
<proteinExistence type="predicted"/>
<comment type="caution">
    <text evidence="6">The sequence shown here is derived from an EMBL/GenBank/DDBJ whole genome shotgun (WGS) entry which is preliminary data.</text>
</comment>
<dbReference type="RefSeq" id="WP_110033107.1">
    <property type="nucleotide sequence ID" value="NZ_QGTR01000004.1"/>
</dbReference>